<name>A0A5C8PJ44_9HYPH</name>
<feature type="compositionally biased region" description="Basic and acidic residues" evidence="3">
    <location>
        <begin position="240"/>
        <end position="259"/>
    </location>
</feature>
<dbReference type="AlphaFoldDB" id="A0A5C8PJ44"/>
<gene>
    <name evidence="4" type="ORF">FHP25_19455</name>
</gene>
<dbReference type="Proteomes" id="UP000321638">
    <property type="component" value="Unassembled WGS sequence"/>
</dbReference>
<dbReference type="EMBL" id="VDUZ01000022">
    <property type="protein sequence ID" value="TXL73832.1"/>
    <property type="molecule type" value="Genomic_DNA"/>
</dbReference>
<dbReference type="Pfam" id="PF00378">
    <property type="entry name" value="ECH_1"/>
    <property type="match status" value="1"/>
</dbReference>
<dbReference type="RefSeq" id="WP_147848627.1">
    <property type="nucleotide sequence ID" value="NZ_VDUZ01000022.1"/>
</dbReference>
<evidence type="ECO:0000256" key="3">
    <source>
        <dbReference type="SAM" id="MobiDB-lite"/>
    </source>
</evidence>
<accession>A0A5C8PJ44</accession>
<proteinExistence type="inferred from homology"/>
<comment type="caution">
    <text evidence="4">The sequence shown here is derived from an EMBL/GenBank/DDBJ whole genome shotgun (WGS) entry which is preliminary data.</text>
</comment>
<dbReference type="PROSITE" id="PS00166">
    <property type="entry name" value="ENOYL_COA_HYDRATASE"/>
    <property type="match status" value="1"/>
</dbReference>
<dbReference type="GO" id="GO:0003824">
    <property type="term" value="F:catalytic activity"/>
    <property type="evidence" value="ECO:0007669"/>
    <property type="project" value="InterPro"/>
</dbReference>
<evidence type="ECO:0000313" key="5">
    <source>
        <dbReference type="Proteomes" id="UP000321638"/>
    </source>
</evidence>
<reference evidence="4 5" key="1">
    <citation type="submission" date="2019-06" db="EMBL/GenBank/DDBJ databases">
        <title>New taxonomy in bacterial strain CC-CFT640, isolated from vineyard.</title>
        <authorList>
            <person name="Lin S.-Y."/>
            <person name="Tsai C.-F."/>
            <person name="Young C.-C."/>
        </authorList>
    </citation>
    <scope>NUCLEOTIDE SEQUENCE [LARGE SCALE GENOMIC DNA]</scope>
    <source>
        <strain evidence="4 5">CC-CFT640</strain>
    </source>
</reference>
<evidence type="ECO:0000313" key="4">
    <source>
        <dbReference type="EMBL" id="TXL73832.1"/>
    </source>
</evidence>
<feature type="region of interest" description="Disordered" evidence="3">
    <location>
        <begin position="240"/>
        <end position="265"/>
    </location>
</feature>
<dbReference type="PANTHER" id="PTHR43459:SF1">
    <property type="entry name" value="EG:BACN32G11.4 PROTEIN"/>
    <property type="match status" value="1"/>
</dbReference>
<organism evidence="4 5">
    <name type="scientific">Vineibacter terrae</name>
    <dbReference type="NCBI Taxonomy" id="2586908"/>
    <lineage>
        <taxon>Bacteria</taxon>
        <taxon>Pseudomonadati</taxon>
        <taxon>Pseudomonadota</taxon>
        <taxon>Alphaproteobacteria</taxon>
        <taxon>Hyphomicrobiales</taxon>
        <taxon>Vineibacter</taxon>
    </lineage>
</organism>
<dbReference type="PANTHER" id="PTHR43459">
    <property type="entry name" value="ENOYL-COA HYDRATASE"/>
    <property type="match status" value="1"/>
</dbReference>
<dbReference type="InterPro" id="IPR018376">
    <property type="entry name" value="Enoyl-CoA_hyd/isom_CS"/>
</dbReference>
<dbReference type="Gene3D" id="3.90.226.10">
    <property type="entry name" value="2-enoyl-CoA Hydratase, Chain A, domain 1"/>
    <property type="match status" value="1"/>
</dbReference>
<comment type="similarity">
    <text evidence="1 2">Belongs to the enoyl-CoA hydratase/isomerase family.</text>
</comment>
<dbReference type="InterPro" id="IPR029045">
    <property type="entry name" value="ClpP/crotonase-like_dom_sf"/>
</dbReference>
<dbReference type="Gene3D" id="1.10.12.10">
    <property type="entry name" value="Lyase 2-enoyl-coa Hydratase, Chain A, domain 2"/>
    <property type="match status" value="1"/>
</dbReference>
<evidence type="ECO:0000256" key="1">
    <source>
        <dbReference type="ARBA" id="ARBA00005254"/>
    </source>
</evidence>
<sequence>MTTDHLLEANEDGVAVLTLNRPDVLNAMSRPMLEALLSAMRRLAGDDAVGCIVLTGTGRGFCSGGDVRAMAERTETAAGTLESKAADLRERMEISRLLHESPKPTIAMVNGAAAGAGLSLALACDLRFMAAGARLSTAFANVGYSGDFGGSYFLTQLVGPAKARELYLLAERVDAAEALRLGIVNRVCPDDKLREETMAVARRIAHGPRVAYRYMKRNLNAAESGSLKDVFDLEAWGHTRSGETEDHKEASKAFVEKRQPVFKGR</sequence>
<dbReference type="InterPro" id="IPR001753">
    <property type="entry name" value="Enoyl-CoA_hydra/iso"/>
</dbReference>
<evidence type="ECO:0000256" key="2">
    <source>
        <dbReference type="RuleBase" id="RU003707"/>
    </source>
</evidence>
<keyword evidence="5" id="KW-1185">Reference proteome</keyword>
<dbReference type="SUPFAM" id="SSF52096">
    <property type="entry name" value="ClpP/crotonase"/>
    <property type="match status" value="1"/>
</dbReference>
<dbReference type="OrthoDB" id="9781757at2"/>
<protein>
    <submittedName>
        <fullName evidence="4">Enoyl-CoA hydratase</fullName>
    </submittedName>
</protein>
<dbReference type="InterPro" id="IPR014748">
    <property type="entry name" value="Enoyl-CoA_hydra_C"/>
</dbReference>
<dbReference type="CDD" id="cd06558">
    <property type="entry name" value="crotonase-like"/>
    <property type="match status" value="1"/>
</dbReference>